<evidence type="ECO:0000256" key="12">
    <source>
        <dbReference type="ARBA" id="ARBA00033413"/>
    </source>
</evidence>
<evidence type="ECO:0000256" key="9">
    <source>
        <dbReference type="ARBA" id="ARBA00022909"/>
    </source>
</evidence>
<evidence type="ECO:0000256" key="11">
    <source>
        <dbReference type="ARBA" id="ARBA00029766"/>
    </source>
</evidence>
<comment type="pathway">
    <text evidence="1">Cofactor biosynthesis; tetrahydrofolate biosynthesis; 2-amino-4-hydroxy-6-hydroxymethyl-7,8-dihydropteridine diphosphate from 7,8-dihydroneopterin triphosphate: step 4/4.</text>
</comment>
<dbReference type="InterPro" id="IPR000550">
    <property type="entry name" value="Hppk"/>
</dbReference>
<evidence type="ECO:0000259" key="13">
    <source>
        <dbReference type="PROSITE" id="PS00794"/>
    </source>
</evidence>
<evidence type="ECO:0000256" key="4">
    <source>
        <dbReference type="ARBA" id="ARBA00016218"/>
    </source>
</evidence>
<evidence type="ECO:0000256" key="3">
    <source>
        <dbReference type="ARBA" id="ARBA00013253"/>
    </source>
</evidence>
<dbReference type="EC" id="2.7.6.3" evidence="3"/>
<dbReference type="NCBIfam" id="TIGR01498">
    <property type="entry name" value="folK"/>
    <property type="match status" value="1"/>
</dbReference>
<dbReference type="Gene3D" id="3.30.70.560">
    <property type="entry name" value="7,8-Dihydro-6-hydroxymethylpterin-pyrophosphokinase HPPK"/>
    <property type="match status" value="1"/>
</dbReference>
<feature type="domain" description="7,8-dihydro-6-hydroxymethylpterin-pyrophosphokinase" evidence="13">
    <location>
        <begin position="89"/>
        <end position="100"/>
    </location>
</feature>
<comment type="function">
    <text evidence="10">Catalyzes the transfer of pyrophosphate from adenosine triphosphate (ATP) to 6-hydroxymethyl-7,8-dihydropterin, an enzymatic step in folate biosynthesis pathway.</text>
</comment>
<dbReference type="PANTHER" id="PTHR43071">
    <property type="entry name" value="2-AMINO-4-HYDROXY-6-HYDROXYMETHYLDIHYDROPTERIDINE PYROPHOSPHOKINASE"/>
    <property type="match status" value="1"/>
</dbReference>
<evidence type="ECO:0000256" key="8">
    <source>
        <dbReference type="ARBA" id="ARBA00022840"/>
    </source>
</evidence>
<keyword evidence="7" id="KW-0418">Kinase</keyword>
<proteinExistence type="inferred from homology"/>
<keyword evidence="15" id="KW-1185">Reference proteome</keyword>
<dbReference type="RefSeq" id="WP_238745732.1">
    <property type="nucleotide sequence ID" value="NZ_JAKOOW010000008.1"/>
</dbReference>
<keyword evidence="5 14" id="KW-0808">Transferase</keyword>
<dbReference type="CDD" id="cd00483">
    <property type="entry name" value="HPPK"/>
    <property type="match status" value="1"/>
</dbReference>
<dbReference type="Pfam" id="PF01288">
    <property type="entry name" value="HPPK"/>
    <property type="match status" value="1"/>
</dbReference>
<dbReference type="InterPro" id="IPR035907">
    <property type="entry name" value="Hppk_sf"/>
</dbReference>
<evidence type="ECO:0000313" key="15">
    <source>
        <dbReference type="Proteomes" id="UP001298424"/>
    </source>
</evidence>
<protein>
    <recommendedName>
        <fullName evidence="4">2-amino-4-hydroxy-6-hydroxymethyldihydropteridine pyrophosphokinase</fullName>
        <ecNumber evidence="3">2.7.6.3</ecNumber>
    </recommendedName>
    <alternativeName>
        <fullName evidence="11">6-hydroxymethyl-7,8-dihydropterin pyrophosphokinase</fullName>
    </alternativeName>
    <alternativeName>
        <fullName evidence="12">7,8-dihydro-6-hydroxymethylpterin-pyrophosphokinase</fullName>
    </alternativeName>
</protein>
<name>A0ABS9NKN6_9NEIS</name>
<dbReference type="EMBL" id="JAKOOW010000008">
    <property type="protein sequence ID" value="MCG6503356.1"/>
    <property type="molecule type" value="Genomic_DNA"/>
</dbReference>
<dbReference type="PROSITE" id="PS00794">
    <property type="entry name" value="HPPK"/>
    <property type="match status" value="1"/>
</dbReference>
<keyword evidence="9" id="KW-0289">Folate biosynthesis</keyword>
<keyword evidence="8" id="KW-0067">ATP-binding</keyword>
<keyword evidence="6" id="KW-0547">Nucleotide-binding</keyword>
<evidence type="ECO:0000313" key="14">
    <source>
        <dbReference type="EMBL" id="MCG6503356.1"/>
    </source>
</evidence>
<accession>A0ABS9NKN6</accession>
<dbReference type="PANTHER" id="PTHR43071:SF1">
    <property type="entry name" value="2-AMINO-4-HYDROXY-6-HYDROXYMETHYLDIHYDROPTERIDINE PYROPHOSPHOKINASE"/>
    <property type="match status" value="1"/>
</dbReference>
<evidence type="ECO:0000256" key="6">
    <source>
        <dbReference type="ARBA" id="ARBA00022741"/>
    </source>
</evidence>
<evidence type="ECO:0000256" key="7">
    <source>
        <dbReference type="ARBA" id="ARBA00022777"/>
    </source>
</evidence>
<comment type="caution">
    <text evidence="14">The sequence shown here is derived from an EMBL/GenBank/DDBJ whole genome shotgun (WGS) entry which is preliminary data.</text>
</comment>
<gene>
    <name evidence="14" type="primary">folK</name>
    <name evidence="14" type="ORF">MB824_02455</name>
</gene>
<evidence type="ECO:0000256" key="5">
    <source>
        <dbReference type="ARBA" id="ARBA00022679"/>
    </source>
</evidence>
<comment type="similarity">
    <text evidence="2">Belongs to the HPPK family.</text>
</comment>
<evidence type="ECO:0000256" key="10">
    <source>
        <dbReference type="ARBA" id="ARBA00029409"/>
    </source>
</evidence>
<dbReference type="Proteomes" id="UP001298424">
    <property type="component" value="Unassembled WGS sequence"/>
</dbReference>
<dbReference type="GO" id="GO:0003848">
    <property type="term" value="F:2-amino-4-hydroxy-6-hydroxymethyldihydropteridine diphosphokinase activity"/>
    <property type="evidence" value="ECO:0007669"/>
    <property type="project" value="UniProtKB-EC"/>
</dbReference>
<dbReference type="SUPFAM" id="SSF55083">
    <property type="entry name" value="6-hydroxymethyl-7,8-dihydropterin pyrophosphokinase, HPPK"/>
    <property type="match status" value="1"/>
</dbReference>
<organism evidence="14 15">
    <name type="scientific">Kingella pumchi</name>
    <dbReference type="NCBI Taxonomy" id="2779506"/>
    <lineage>
        <taxon>Bacteria</taxon>
        <taxon>Pseudomonadati</taxon>
        <taxon>Pseudomonadota</taxon>
        <taxon>Betaproteobacteria</taxon>
        <taxon>Neisseriales</taxon>
        <taxon>Neisseriaceae</taxon>
        <taxon>Kingella</taxon>
    </lineage>
</organism>
<reference evidence="14 15" key="1">
    <citation type="submission" date="2022-02" db="EMBL/GenBank/DDBJ databases">
        <title>Genome sequence data of Kingella unionensis sp. nov. strain CICC 24913 (CCUG 75125).</title>
        <authorList>
            <person name="Xiao M."/>
        </authorList>
    </citation>
    <scope>NUCLEOTIDE SEQUENCE [LARGE SCALE GENOMIC DNA]</scope>
    <source>
        <strain evidence="14 15">CICC 24913</strain>
    </source>
</reference>
<sequence>MTATALIAFGSNLENPVEQVRRAIAAVAALPVIRSLQASSLYLSAPVGYADQPDFVNAVALVEADCGARKLLHLLQDIETRFGRVRSFRNAPRTLDLDLIDFAGSTSDDAELTLPHPRAHQRSFVMLPLAEIAPDYPIGSHGRARDLVQALGSTGIEKLGAAAAKSAAENR</sequence>
<evidence type="ECO:0000256" key="2">
    <source>
        <dbReference type="ARBA" id="ARBA00005810"/>
    </source>
</evidence>
<evidence type="ECO:0000256" key="1">
    <source>
        <dbReference type="ARBA" id="ARBA00005051"/>
    </source>
</evidence>